<protein>
    <submittedName>
        <fullName evidence="1">Uncharacterized protein</fullName>
    </submittedName>
</protein>
<evidence type="ECO:0000313" key="2">
    <source>
        <dbReference type="Proteomes" id="UP001529514"/>
    </source>
</evidence>
<accession>A0ABN7C211</accession>
<sequence length="248" mass="27741">MTKHPDNVARIQITPSELVAKLFATEYAKNGDGYISACALGQIWSDLSLLAEASQQPLSIRHQAKFSATHAQKAALHIAFGHKNPAEINRYQKISLLLQGQFSPWMDLLTRILALPLPECYGYDLGDTEVCVDDAIRFARQFSSGRPIVVVGLRSGGSFLTPLWVAGLTQINGVSPEWLTLRPLRNIDAYCQYHHSELDSLFRLLDTQSERPDVVISLLLSSFQHQTYMLYPQVVLLSDLVMEETILT</sequence>
<keyword evidence="2" id="KW-1185">Reference proteome</keyword>
<organism evidence="1 2">
    <name type="scientific">Xenorhabdus taiwanensis</name>
    <dbReference type="NCBI Taxonomy" id="3085177"/>
    <lineage>
        <taxon>Bacteria</taxon>
        <taxon>Pseudomonadati</taxon>
        <taxon>Pseudomonadota</taxon>
        <taxon>Gammaproteobacteria</taxon>
        <taxon>Enterobacterales</taxon>
        <taxon>Morganellaceae</taxon>
        <taxon>Xenorhabdus</taxon>
    </lineage>
</organism>
<dbReference type="RefSeq" id="WP_374052784.1">
    <property type="nucleotide sequence ID" value="NZ_AP028978.1"/>
</dbReference>
<dbReference type="Proteomes" id="UP001529514">
    <property type="component" value="Chromosome"/>
</dbReference>
<gene>
    <name evidence="1" type="ORF">TCT1_08280</name>
</gene>
<dbReference type="EMBL" id="AP028978">
    <property type="protein sequence ID" value="BET95907.1"/>
    <property type="molecule type" value="Genomic_DNA"/>
</dbReference>
<evidence type="ECO:0000313" key="1">
    <source>
        <dbReference type="EMBL" id="BET95907.1"/>
    </source>
</evidence>
<name>A0ABN7C211_9GAMM</name>
<proteinExistence type="predicted"/>
<reference evidence="1 2" key="1">
    <citation type="submission" date="2023-10" db="EMBL/GenBank/DDBJ databases">
        <title>Xenorhabdus taiwanensis sp. nov., a symbiotic bacterium associated with the entomopathogenic nematode Steinernema taiwanensis.</title>
        <authorList>
            <person name="Tseng C.T."/>
            <person name="Shu H.Y."/>
            <person name="Chen M.H."/>
            <person name="Fang Y.J."/>
            <person name="Wu T.L."/>
            <person name="Lin Y.C."/>
            <person name="Huang C.J."/>
        </authorList>
    </citation>
    <scope>NUCLEOTIDE SEQUENCE [LARGE SCALE GENOMIC DNA]</scope>
    <source>
        <strain evidence="1 2">TCT-1</strain>
    </source>
</reference>